<evidence type="ECO:0000256" key="1">
    <source>
        <dbReference type="SAM" id="MobiDB-lite"/>
    </source>
</evidence>
<protein>
    <submittedName>
        <fullName evidence="2">Uncharacterized protein</fullName>
    </submittedName>
</protein>
<keyword evidence="3" id="KW-1185">Reference proteome</keyword>
<evidence type="ECO:0000313" key="2">
    <source>
        <dbReference type="EMBL" id="SEJ70515.1"/>
    </source>
</evidence>
<organism evidence="2 3">
    <name type="scientific">Cyclobacterium xiamenense</name>
    <dbReference type="NCBI Taxonomy" id="1297121"/>
    <lineage>
        <taxon>Bacteria</taxon>
        <taxon>Pseudomonadati</taxon>
        <taxon>Bacteroidota</taxon>
        <taxon>Cytophagia</taxon>
        <taxon>Cytophagales</taxon>
        <taxon>Cyclobacteriaceae</taxon>
        <taxon>Cyclobacterium</taxon>
    </lineage>
</organism>
<feature type="compositionally biased region" description="Polar residues" evidence="1">
    <location>
        <begin position="53"/>
        <end position="63"/>
    </location>
</feature>
<gene>
    <name evidence="2" type="ORF">SAMN05192553_10918</name>
</gene>
<name>A0A1H7BAS8_9BACT</name>
<feature type="region of interest" description="Disordered" evidence="1">
    <location>
        <begin position="45"/>
        <end position="74"/>
    </location>
</feature>
<dbReference type="AlphaFoldDB" id="A0A1H7BAS8"/>
<dbReference type="EMBL" id="FNZH01000009">
    <property type="protein sequence ID" value="SEJ70515.1"/>
    <property type="molecule type" value="Genomic_DNA"/>
</dbReference>
<dbReference type="STRING" id="1416801.SAMN05192553_10918"/>
<reference evidence="3" key="1">
    <citation type="submission" date="2016-10" db="EMBL/GenBank/DDBJ databases">
        <authorList>
            <person name="Varghese N."/>
            <person name="Submissions S."/>
        </authorList>
    </citation>
    <scope>NUCLEOTIDE SEQUENCE [LARGE SCALE GENOMIC DNA]</scope>
    <source>
        <strain evidence="3">IBRC-M 10761</strain>
    </source>
</reference>
<proteinExistence type="predicted"/>
<dbReference type="Proteomes" id="UP000199403">
    <property type="component" value="Unassembled WGS sequence"/>
</dbReference>
<dbReference type="RefSeq" id="WP_092177977.1">
    <property type="nucleotide sequence ID" value="NZ_FNZH01000009.1"/>
</dbReference>
<evidence type="ECO:0000313" key="3">
    <source>
        <dbReference type="Proteomes" id="UP000199403"/>
    </source>
</evidence>
<sequence length="74" mass="8019">MSNQPTLTLQFSLEEVNTILNALGGLPFVQVHELIGKVQAQAEAQLAQQNGQSPSLPQNQKMPSESDDARKSSE</sequence>
<accession>A0A1H7BAS8</accession>